<organism evidence="2 3">
    <name type="scientific">Caminicella sporogenes DSM 14501</name>
    <dbReference type="NCBI Taxonomy" id="1121266"/>
    <lineage>
        <taxon>Bacteria</taxon>
        <taxon>Bacillati</taxon>
        <taxon>Bacillota</taxon>
        <taxon>Clostridia</taxon>
        <taxon>Peptostreptococcales</taxon>
        <taxon>Caminicellaceae</taxon>
        <taxon>Caminicella</taxon>
    </lineage>
</organism>
<dbReference type="AlphaFoldDB" id="A0A1M6QJW0"/>
<dbReference type="EMBL" id="FRAJ01000011">
    <property type="protein sequence ID" value="SHK20458.1"/>
    <property type="molecule type" value="Genomic_DNA"/>
</dbReference>
<keyword evidence="3" id="KW-1185">Reference proteome</keyword>
<sequence>MLNYVFITILVSFPETLLILLLGLNLSNIIHINNLTVFIIAFIQSIIALLTRILNIDLGIHTIIQIISLYLLIVLFLKLKYYKAIIPVLIGSLLQGIMQSISLPIISCILGVELVDLYNNPRNIVILFIPILIISSILLVIVRKRHIVFCDISS</sequence>
<protein>
    <submittedName>
        <fullName evidence="2">Uncharacterized protein</fullName>
    </submittedName>
</protein>
<feature type="transmembrane region" description="Helical" evidence="1">
    <location>
        <begin position="60"/>
        <end position="77"/>
    </location>
</feature>
<keyword evidence="1" id="KW-1133">Transmembrane helix</keyword>
<evidence type="ECO:0000313" key="2">
    <source>
        <dbReference type="EMBL" id="SHK20458.1"/>
    </source>
</evidence>
<evidence type="ECO:0000313" key="3">
    <source>
        <dbReference type="Proteomes" id="UP000184082"/>
    </source>
</evidence>
<feature type="transmembrane region" description="Helical" evidence="1">
    <location>
        <begin position="6"/>
        <end position="23"/>
    </location>
</feature>
<name>A0A1M6QJW0_9FIRM</name>
<evidence type="ECO:0000256" key="1">
    <source>
        <dbReference type="SAM" id="Phobius"/>
    </source>
</evidence>
<dbReference type="Proteomes" id="UP000184082">
    <property type="component" value="Unassembled WGS sequence"/>
</dbReference>
<reference evidence="2 3" key="1">
    <citation type="submission" date="2016-11" db="EMBL/GenBank/DDBJ databases">
        <authorList>
            <person name="Jaros S."/>
            <person name="Januszkiewicz K."/>
            <person name="Wedrychowicz H."/>
        </authorList>
    </citation>
    <scope>NUCLEOTIDE SEQUENCE [LARGE SCALE GENOMIC DNA]</scope>
    <source>
        <strain evidence="2 3">DSM 14501</strain>
    </source>
</reference>
<feature type="transmembrane region" description="Helical" evidence="1">
    <location>
        <begin position="124"/>
        <end position="142"/>
    </location>
</feature>
<dbReference type="RefSeq" id="WP_072967204.1">
    <property type="nucleotide sequence ID" value="NZ_FRAJ01000011.1"/>
</dbReference>
<accession>A0A1M6QJW0</accession>
<gene>
    <name evidence="2" type="ORF">SAMN02745883_01530</name>
</gene>
<keyword evidence="1" id="KW-0812">Transmembrane</keyword>
<keyword evidence="1" id="KW-0472">Membrane</keyword>
<feature type="transmembrane region" description="Helical" evidence="1">
    <location>
        <begin position="35"/>
        <end position="54"/>
    </location>
</feature>
<dbReference type="STRING" id="1121266.SAMN02745883_01530"/>
<feature type="transmembrane region" description="Helical" evidence="1">
    <location>
        <begin position="84"/>
        <end position="112"/>
    </location>
</feature>
<proteinExistence type="predicted"/>